<evidence type="ECO:0000313" key="1">
    <source>
        <dbReference type="EMBL" id="MBP2380625.1"/>
    </source>
</evidence>
<proteinExistence type="predicted"/>
<gene>
    <name evidence="1" type="ORF">JOF43_000582</name>
</gene>
<protein>
    <submittedName>
        <fullName evidence="1">Uncharacterized protein YndB with AHSA1/START domain</fullName>
    </submittedName>
</protein>
<dbReference type="EMBL" id="JAGIOD010000001">
    <property type="protein sequence ID" value="MBP2380625.1"/>
    <property type="molecule type" value="Genomic_DNA"/>
</dbReference>
<evidence type="ECO:0000313" key="2">
    <source>
        <dbReference type="Proteomes" id="UP001519290"/>
    </source>
</evidence>
<dbReference type="InterPro" id="IPR023393">
    <property type="entry name" value="START-like_dom_sf"/>
</dbReference>
<name>A0ABS4WWP1_9MICO</name>
<comment type="caution">
    <text evidence="1">The sequence shown here is derived from an EMBL/GenBank/DDBJ whole genome shotgun (WGS) entry which is preliminary data.</text>
</comment>
<reference evidence="1 2" key="1">
    <citation type="submission" date="2021-03" db="EMBL/GenBank/DDBJ databases">
        <title>Sequencing the genomes of 1000 actinobacteria strains.</title>
        <authorList>
            <person name="Klenk H.-P."/>
        </authorList>
    </citation>
    <scope>NUCLEOTIDE SEQUENCE [LARGE SCALE GENOMIC DNA]</scope>
    <source>
        <strain evidence="1 2">DSM 14566</strain>
    </source>
</reference>
<accession>A0ABS4WWP1</accession>
<sequence>MTASDIDRRIVDLPVAVDLTEDAVILEVDLSGTAEQIWSHLTDPELLATWSPIIPERPLTEVGPVLSRETPEADPVSTDVLAMADGHALTHRWGDDVLEWLVDEARLTLLMKVSAPQYAPTYLAGWQVCLAVLDARLDGLDQSRIVGREALEHGWEQVRERYAQQLDLPDQPPI</sequence>
<keyword evidence="2" id="KW-1185">Reference proteome</keyword>
<organism evidence="1 2">
    <name type="scientific">Brachybacterium sacelli</name>
    <dbReference type="NCBI Taxonomy" id="173364"/>
    <lineage>
        <taxon>Bacteria</taxon>
        <taxon>Bacillati</taxon>
        <taxon>Actinomycetota</taxon>
        <taxon>Actinomycetes</taxon>
        <taxon>Micrococcales</taxon>
        <taxon>Dermabacteraceae</taxon>
        <taxon>Brachybacterium</taxon>
    </lineage>
</organism>
<dbReference type="Proteomes" id="UP001519290">
    <property type="component" value="Unassembled WGS sequence"/>
</dbReference>
<dbReference type="Gene3D" id="3.30.530.20">
    <property type="match status" value="1"/>
</dbReference>
<dbReference type="SUPFAM" id="SSF55961">
    <property type="entry name" value="Bet v1-like"/>
    <property type="match status" value="1"/>
</dbReference>
<dbReference type="RefSeq" id="WP_209898826.1">
    <property type="nucleotide sequence ID" value="NZ_BAAAJW010000014.1"/>
</dbReference>